<dbReference type="Proteomes" id="UP000053815">
    <property type="component" value="Unassembled WGS sequence"/>
</dbReference>
<evidence type="ECO:0000313" key="2">
    <source>
        <dbReference type="Proteomes" id="UP000053815"/>
    </source>
</evidence>
<dbReference type="EMBL" id="DF836292">
    <property type="protein sequence ID" value="GAN00966.1"/>
    <property type="molecule type" value="Genomic_DNA"/>
</dbReference>
<name>A0A0C9LZW8_9FUNG</name>
<sequence length="102" mass="11199">MSGPDGLPNWEPELEAFGLRPLHIRNSDCIKAPVAIETTIKVLDHANILLNLATNDSYEDENEGVAVESKANNNGAANAVEAKVINRHAEQKAIYQMMLPYL</sequence>
<accession>A0A0C9LZW8</accession>
<evidence type="ECO:0000313" key="1">
    <source>
        <dbReference type="EMBL" id="GAN00966.1"/>
    </source>
</evidence>
<dbReference type="AlphaFoldDB" id="A0A0C9LZW8"/>
<gene>
    <name evidence="1" type="ORF">MAM1_0003d00394</name>
</gene>
<keyword evidence="2" id="KW-1185">Reference proteome</keyword>
<proteinExistence type="predicted"/>
<organism evidence="1">
    <name type="scientific">Mucor ambiguus</name>
    <dbReference type="NCBI Taxonomy" id="91626"/>
    <lineage>
        <taxon>Eukaryota</taxon>
        <taxon>Fungi</taxon>
        <taxon>Fungi incertae sedis</taxon>
        <taxon>Mucoromycota</taxon>
        <taxon>Mucoromycotina</taxon>
        <taxon>Mucoromycetes</taxon>
        <taxon>Mucorales</taxon>
        <taxon>Mucorineae</taxon>
        <taxon>Mucoraceae</taxon>
        <taxon>Mucor</taxon>
    </lineage>
</organism>
<protein>
    <submittedName>
        <fullName evidence="1">Uncharacterized protein</fullName>
    </submittedName>
</protein>
<reference evidence="1" key="1">
    <citation type="submission" date="2014-09" db="EMBL/GenBank/DDBJ databases">
        <title>Draft genome sequence of an oleaginous Mucoromycotina fungus Mucor ambiguus NBRC6742.</title>
        <authorList>
            <person name="Takeda I."/>
            <person name="Yamane N."/>
            <person name="Morita T."/>
            <person name="Tamano K."/>
            <person name="Machida M."/>
            <person name="Baker S."/>
            <person name="Koike H."/>
        </authorList>
    </citation>
    <scope>NUCLEOTIDE SEQUENCE</scope>
    <source>
        <strain evidence="1">NBRC 6742</strain>
    </source>
</reference>